<accession>A0A4V6PEQ1</accession>
<dbReference type="AlphaFoldDB" id="A0A4V6PEQ1"/>
<dbReference type="EMBL" id="SMFM01000002">
    <property type="protein sequence ID" value="TDD77107.1"/>
    <property type="molecule type" value="Genomic_DNA"/>
</dbReference>
<evidence type="ECO:0000313" key="1">
    <source>
        <dbReference type="EMBL" id="TDD77107.1"/>
    </source>
</evidence>
<evidence type="ECO:0000313" key="2">
    <source>
        <dbReference type="Proteomes" id="UP000295278"/>
    </source>
</evidence>
<dbReference type="PROSITE" id="PS51257">
    <property type="entry name" value="PROKAR_LIPOPROTEIN"/>
    <property type="match status" value="1"/>
</dbReference>
<keyword evidence="2" id="KW-1185">Reference proteome</keyword>
<sequence length="71" mass="7897">MKNLSLIAIAIVLLSCSKDDDCQIVTGLEAVQTSTGWKYTIELDRSDPIITNKATTDFYRGRSGMCFEGYK</sequence>
<name>A0A4V6PEQ1_9FLAO</name>
<reference evidence="1 2" key="1">
    <citation type="submission" date="2019-03" db="EMBL/GenBank/DDBJ databases">
        <title>Flavobacterium AT-3-2 sp. nov., isolated from arctic soil.</title>
        <authorList>
            <person name="Chaudhary D.K."/>
        </authorList>
    </citation>
    <scope>NUCLEOTIDE SEQUENCE [LARGE SCALE GENOMIC DNA]</scope>
    <source>
        <strain evidence="1 2">AT-3-2</strain>
    </source>
</reference>
<comment type="caution">
    <text evidence="1">The sequence shown here is derived from an EMBL/GenBank/DDBJ whole genome shotgun (WGS) entry which is preliminary data.</text>
</comment>
<organism evidence="1 2">
    <name type="scientific">Flavobacterium caseinilyticum</name>
    <dbReference type="NCBI Taxonomy" id="2541732"/>
    <lineage>
        <taxon>Bacteria</taxon>
        <taxon>Pseudomonadati</taxon>
        <taxon>Bacteroidota</taxon>
        <taxon>Flavobacteriia</taxon>
        <taxon>Flavobacteriales</taxon>
        <taxon>Flavobacteriaceae</taxon>
        <taxon>Flavobacterium</taxon>
    </lineage>
</organism>
<protein>
    <submittedName>
        <fullName evidence="1">Uncharacterized protein</fullName>
    </submittedName>
</protein>
<dbReference type="OrthoDB" id="1110367at2"/>
<gene>
    <name evidence="1" type="ORF">E0F89_05780</name>
</gene>
<dbReference type="Proteomes" id="UP000295278">
    <property type="component" value="Unassembled WGS sequence"/>
</dbReference>
<proteinExistence type="predicted"/>
<dbReference type="RefSeq" id="WP_131908903.1">
    <property type="nucleotide sequence ID" value="NZ_SMFM01000002.1"/>
</dbReference>